<dbReference type="EMBL" id="JAVXUO010002581">
    <property type="protein sequence ID" value="KAK2971519.1"/>
    <property type="molecule type" value="Genomic_DNA"/>
</dbReference>
<reference evidence="2" key="1">
    <citation type="submission" date="2022-12" db="EMBL/GenBank/DDBJ databases">
        <title>Draft genome assemblies for two species of Escallonia (Escalloniales).</title>
        <authorList>
            <person name="Chanderbali A."/>
            <person name="Dervinis C."/>
            <person name="Anghel I."/>
            <person name="Soltis D."/>
            <person name="Soltis P."/>
            <person name="Zapata F."/>
        </authorList>
    </citation>
    <scope>NUCLEOTIDE SEQUENCE</scope>
    <source>
        <strain evidence="2">UCBG92.1500</strain>
        <tissue evidence="2">Leaf</tissue>
    </source>
</reference>
<comment type="caution">
    <text evidence="2">The sequence shown here is derived from an EMBL/GenBank/DDBJ whole genome shotgun (WGS) entry which is preliminary data.</text>
</comment>
<evidence type="ECO:0000313" key="3">
    <source>
        <dbReference type="Proteomes" id="UP001187471"/>
    </source>
</evidence>
<keyword evidence="1" id="KW-0472">Membrane</keyword>
<dbReference type="PANTHER" id="PTHR33237:SF50">
    <property type="entry name" value="TRANSMEMBRANE PROTEIN"/>
    <property type="match status" value="1"/>
</dbReference>
<proteinExistence type="predicted"/>
<keyword evidence="1" id="KW-0812">Transmembrane</keyword>
<keyword evidence="3" id="KW-1185">Reference proteome</keyword>
<name>A0AA88U538_9ASTE</name>
<gene>
    <name evidence="2" type="ORF">RJ640_017888</name>
</gene>
<organism evidence="2 3">
    <name type="scientific">Escallonia rubra</name>
    <dbReference type="NCBI Taxonomy" id="112253"/>
    <lineage>
        <taxon>Eukaryota</taxon>
        <taxon>Viridiplantae</taxon>
        <taxon>Streptophyta</taxon>
        <taxon>Embryophyta</taxon>
        <taxon>Tracheophyta</taxon>
        <taxon>Spermatophyta</taxon>
        <taxon>Magnoliopsida</taxon>
        <taxon>eudicotyledons</taxon>
        <taxon>Gunneridae</taxon>
        <taxon>Pentapetalae</taxon>
        <taxon>asterids</taxon>
        <taxon>campanulids</taxon>
        <taxon>Escalloniales</taxon>
        <taxon>Escalloniaceae</taxon>
        <taxon>Escallonia</taxon>
    </lineage>
</organism>
<evidence type="ECO:0000256" key="1">
    <source>
        <dbReference type="SAM" id="Phobius"/>
    </source>
</evidence>
<accession>A0AA88U538</accession>
<dbReference type="PANTHER" id="PTHR33237">
    <property type="entry name" value="F2P16.13 PROTEIN-RELATED"/>
    <property type="match status" value="1"/>
</dbReference>
<feature type="transmembrane region" description="Helical" evidence="1">
    <location>
        <begin position="15"/>
        <end position="36"/>
    </location>
</feature>
<dbReference type="AlphaFoldDB" id="A0AA88U538"/>
<protein>
    <submittedName>
        <fullName evidence="2">Uncharacterized protein</fullName>
    </submittedName>
</protein>
<evidence type="ECO:0000313" key="2">
    <source>
        <dbReference type="EMBL" id="KAK2971519.1"/>
    </source>
</evidence>
<sequence length="164" mass="17925">MVRPTPTPTHVGEHLGSIPLAICLFFVSVSAIVTLCAKHARRSSKECVPEPITKTDMKTSDRKFAPLSSPRKFVTTIGNRAISPFTYHKKAGDHVEVEDKAEGGFGEGGLWQKSILMGEKCQPPEFSGVICYDPFGNRISELPPRSPRASPLPSFSFHVAKDAM</sequence>
<dbReference type="Proteomes" id="UP001187471">
    <property type="component" value="Unassembled WGS sequence"/>
</dbReference>
<keyword evidence="1" id="KW-1133">Transmembrane helix</keyword>